<dbReference type="PROSITE" id="PS51898">
    <property type="entry name" value="TYR_RECOMBINASE"/>
    <property type="match status" value="1"/>
</dbReference>
<dbReference type="CDD" id="cd00397">
    <property type="entry name" value="DNA_BRE_C"/>
    <property type="match status" value="1"/>
</dbReference>
<gene>
    <name evidence="3" type="primary">xerD_120</name>
    <name evidence="3" type="ORF">SDC9_194554</name>
</gene>
<dbReference type="SUPFAM" id="SSF56349">
    <property type="entry name" value="DNA breaking-rejoining enzymes"/>
    <property type="match status" value="1"/>
</dbReference>
<dbReference type="GO" id="GO:0015074">
    <property type="term" value="P:DNA integration"/>
    <property type="evidence" value="ECO:0007669"/>
    <property type="project" value="InterPro"/>
</dbReference>
<feature type="domain" description="Tyr recombinase" evidence="2">
    <location>
        <begin position="1"/>
        <end position="92"/>
    </location>
</feature>
<dbReference type="InterPro" id="IPR013762">
    <property type="entry name" value="Integrase-like_cat_sf"/>
</dbReference>
<evidence type="ECO:0000259" key="2">
    <source>
        <dbReference type="PROSITE" id="PS51898"/>
    </source>
</evidence>
<keyword evidence="1" id="KW-0233">DNA recombination</keyword>
<sequence>MGFVFINPVTQAPYSMRQPSMKLMLKRLCEKAGVAPFGFHAIRHYFAVCLVKTHKADITDIQQLLGHQRPTTTDIYLRSVAPNLDRLAGVIEGAVQSVANHGNEA</sequence>
<dbReference type="AlphaFoldDB" id="A0A645I6L1"/>
<comment type="caution">
    <text evidence="3">The sequence shown here is derived from an EMBL/GenBank/DDBJ whole genome shotgun (WGS) entry which is preliminary data.</text>
</comment>
<accession>A0A645I6L1</accession>
<proteinExistence type="predicted"/>
<dbReference type="EMBL" id="VSSQ01108044">
    <property type="protein sequence ID" value="MPN46955.1"/>
    <property type="molecule type" value="Genomic_DNA"/>
</dbReference>
<dbReference type="Gene3D" id="1.10.443.10">
    <property type="entry name" value="Intergrase catalytic core"/>
    <property type="match status" value="1"/>
</dbReference>
<reference evidence="3" key="1">
    <citation type="submission" date="2019-08" db="EMBL/GenBank/DDBJ databases">
        <authorList>
            <person name="Kucharzyk K."/>
            <person name="Murdoch R.W."/>
            <person name="Higgins S."/>
            <person name="Loffler F."/>
        </authorList>
    </citation>
    <scope>NUCLEOTIDE SEQUENCE</scope>
</reference>
<dbReference type="GO" id="GO:0006310">
    <property type="term" value="P:DNA recombination"/>
    <property type="evidence" value="ECO:0007669"/>
    <property type="project" value="UniProtKB-KW"/>
</dbReference>
<evidence type="ECO:0000256" key="1">
    <source>
        <dbReference type="ARBA" id="ARBA00023172"/>
    </source>
</evidence>
<dbReference type="InterPro" id="IPR002104">
    <property type="entry name" value="Integrase_catalytic"/>
</dbReference>
<evidence type="ECO:0000313" key="3">
    <source>
        <dbReference type="EMBL" id="MPN46955.1"/>
    </source>
</evidence>
<dbReference type="InterPro" id="IPR011010">
    <property type="entry name" value="DNA_brk_join_enz"/>
</dbReference>
<name>A0A645I6L1_9ZZZZ</name>
<dbReference type="Pfam" id="PF00589">
    <property type="entry name" value="Phage_integrase"/>
    <property type="match status" value="1"/>
</dbReference>
<protein>
    <submittedName>
        <fullName evidence="3">Tyrosine recombinase XerD</fullName>
    </submittedName>
</protein>
<organism evidence="3">
    <name type="scientific">bioreactor metagenome</name>
    <dbReference type="NCBI Taxonomy" id="1076179"/>
    <lineage>
        <taxon>unclassified sequences</taxon>
        <taxon>metagenomes</taxon>
        <taxon>ecological metagenomes</taxon>
    </lineage>
</organism>
<dbReference type="GO" id="GO:0003677">
    <property type="term" value="F:DNA binding"/>
    <property type="evidence" value="ECO:0007669"/>
    <property type="project" value="InterPro"/>
</dbReference>